<dbReference type="SUPFAM" id="SSF53187">
    <property type="entry name" value="Zn-dependent exopeptidases"/>
    <property type="match status" value="1"/>
</dbReference>
<dbReference type="PROSITE" id="PS00758">
    <property type="entry name" value="ARGE_DAPE_CPG2_1"/>
    <property type="match status" value="1"/>
</dbReference>
<dbReference type="GO" id="GO:0046872">
    <property type="term" value="F:metal ion binding"/>
    <property type="evidence" value="ECO:0007669"/>
    <property type="project" value="UniProtKB-KW"/>
</dbReference>
<dbReference type="EMBL" id="VWPJ01000004">
    <property type="protein sequence ID" value="KAA5606360.1"/>
    <property type="molecule type" value="Genomic_DNA"/>
</dbReference>
<evidence type="ECO:0000256" key="3">
    <source>
        <dbReference type="ARBA" id="ARBA00022801"/>
    </source>
</evidence>
<dbReference type="InterPro" id="IPR011650">
    <property type="entry name" value="Peptidase_M20_dimer"/>
</dbReference>
<keyword evidence="7" id="KW-1185">Reference proteome</keyword>
<reference evidence="6 7" key="1">
    <citation type="submission" date="2019-09" db="EMBL/GenBank/DDBJ databases">
        <title>Genome sequence of Roseospira marina, one of the more divergent members of the non-sulfur purple photosynthetic bacterial family, the Rhodospirillaceae.</title>
        <authorList>
            <person name="Meyer T."/>
            <person name="Kyndt J."/>
        </authorList>
    </citation>
    <scope>NUCLEOTIDE SEQUENCE [LARGE SCALE GENOMIC DNA]</scope>
    <source>
        <strain evidence="6 7">DSM 15113</strain>
    </source>
</reference>
<evidence type="ECO:0000256" key="2">
    <source>
        <dbReference type="ARBA" id="ARBA00022723"/>
    </source>
</evidence>
<dbReference type="Pfam" id="PF01546">
    <property type="entry name" value="Peptidase_M20"/>
    <property type="match status" value="1"/>
</dbReference>
<proteinExistence type="predicted"/>
<evidence type="ECO:0000256" key="4">
    <source>
        <dbReference type="ARBA" id="ARBA00022833"/>
    </source>
</evidence>
<dbReference type="InterPro" id="IPR050072">
    <property type="entry name" value="Peptidase_M20A"/>
</dbReference>
<keyword evidence="3 6" id="KW-0378">Hydrolase</keyword>
<gene>
    <name evidence="6" type="ORF">F1188_05635</name>
</gene>
<dbReference type="Pfam" id="PF07687">
    <property type="entry name" value="M20_dimer"/>
    <property type="match status" value="1"/>
</dbReference>
<feature type="domain" description="Peptidase M20 dimerisation" evidence="5">
    <location>
        <begin position="192"/>
        <end position="301"/>
    </location>
</feature>
<dbReference type="InterPro" id="IPR002933">
    <property type="entry name" value="Peptidase_M20"/>
</dbReference>
<dbReference type="OrthoDB" id="9809784at2"/>
<dbReference type="InterPro" id="IPR001261">
    <property type="entry name" value="ArgE/DapE_CS"/>
</dbReference>
<evidence type="ECO:0000256" key="1">
    <source>
        <dbReference type="ARBA" id="ARBA00001947"/>
    </source>
</evidence>
<dbReference type="RefSeq" id="WP_150061429.1">
    <property type="nucleotide sequence ID" value="NZ_JACHII010000006.1"/>
</dbReference>
<evidence type="ECO:0000313" key="7">
    <source>
        <dbReference type="Proteomes" id="UP000324065"/>
    </source>
</evidence>
<dbReference type="Proteomes" id="UP000324065">
    <property type="component" value="Unassembled WGS sequence"/>
</dbReference>
<accession>A0A5M6IDK2</accession>
<evidence type="ECO:0000259" key="5">
    <source>
        <dbReference type="Pfam" id="PF07687"/>
    </source>
</evidence>
<dbReference type="InterPro" id="IPR036264">
    <property type="entry name" value="Bact_exopeptidase_dim_dom"/>
</dbReference>
<dbReference type="AlphaFoldDB" id="A0A5M6IDK2"/>
<dbReference type="Gene3D" id="3.30.70.360">
    <property type="match status" value="1"/>
</dbReference>
<dbReference type="GO" id="GO:0016787">
    <property type="term" value="F:hydrolase activity"/>
    <property type="evidence" value="ECO:0007669"/>
    <property type="project" value="UniProtKB-KW"/>
</dbReference>
<keyword evidence="2" id="KW-0479">Metal-binding</keyword>
<dbReference type="Gene3D" id="3.40.630.10">
    <property type="entry name" value="Zn peptidases"/>
    <property type="match status" value="1"/>
</dbReference>
<evidence type="ECO:0000313" key="6">
    <source>
        <dbReference type="EMBL" id="KAA5606360.1"/>
    </source>
</evidence>
<comment type="caution">
    <text evidence="6">The sequence shown here is derived from an EMBL/GenBank/DDBJ whole genome shotgun (WGS) entry which is preliminary data.</text>
</comment>
<organism evidence="6 7">
    <name type="scientific">Roseospira marina</name>
    <dbReference type="NCBI Taxonomy" id="140057"/>
    <lineage>
        <taxon>Bacteria</taxon>
        <taxon>Pseudomonadati</taxon>
        <taxon>Pseudomonadota</taxon>
        <taxon>Alphaproteobacteria</taxon>
        <taxon>Rhodospirillales</taxon>
        <taxon>Rhodospirillaceae</taxon>
        <taxon>Roseospira</taxon>
    </lineage>
</organism>
<protein>
    <submittedName>
        <fullName evidence="6">M20/M25/M40 family metallo-hydrolase</fullName>
    </submittedName>
</protein>
<dbReference type="SUPFAM" id="SSF55031">
    <property type="entry name" value="Bacterial exopeptidase dimerisation domain"/>
    <property type="match status" value="1"/>
</dbReference>
<sequence>MTIDGSRLHAVLDGLSDQQIAFLAALVRVPSDNPPGDCAPHADTAADLLERLGFTVERHPVPPDLVAANGMVSATNLIVRERFGDGPTVALNAHGDVVAPGEGWTRDPYGAAIEGGVMYGRGVAVSKSDFATYAFALLALRQMEAPLKGTVELHLTYDEEAGGAIGPQWLLESGLSTPDFAVSAGFSYQVVTAHNGCLHLEVTVSGRSAHAARPDTGHDALEAATALLTALYGLRADLATVRSQVPGIDAPTLVVGLIAGGINTNVVPDKVTFRLDRRLIPEENAEQAQAAITTLLEEAAAPLEGISVAVRRILLAEAFGPVPGSDRLTAAFQTAAETAFGEAVPAVGIPLYTDARHYAAAGVPTVLYGAGPHSLLDANAHRADEKLVLTDLRKATEAVALALADLLG</sequence>
<comment type="cofactor">
    <cofactor evidence="1">
        <name>Zn(2+)</name>
        <dbReference type="ChEBI" id="CHEBI:29105"/>
    </cofactor>
</comment>
<name>A0A5M6IDK2_9PROT</name>
<dbReference type="PANTHER" id="PTHR43808">
    <property type="entry name" value="ACETYLORNITHINE DEACETYLASE"/>
    <property type="match status" value="1"/>
</dbReference>
<keyword evidence="4" id="KW-0862">Zinc</keyword>